<protein>
    <submittedName>
        <fullName evidence="1">Uncharacterized protein</fullName>
    </submittedName>
</protein>
<accession>A0A2R6WC08</accession>
<keyword evidence="2" id="KW-1185">Reference proteome</keyword>
<dbReference type="EMBL" id="KZ772784">
    <property type="protein sequence ID" value="PTQ31392.1"/>
    <property type="molecule type" value="Genomic_DNA"/>
</dbReference>
<gene>
    <name evidence="1" type="ORF">MARPO_0112s0040</name>
</gene>
<organism evidence="1 2">
    <name type="scientific">Marchantia polymorpha</name>
    <name type="common">Common liverwort</name>
    <name type="synonym">Marchantia aquatica</name>
    <dbReference type="NCBI Taxonomy" id="3197"/>
    <lineage>
        <taxon>Eukaryota</taxon>
        <taxon>Viridiplantae</taxon>
        <taxon>Streptophyta</taxon>
        <taxon>Embryophyta</taxon>
        <taxon>Marchantiophyta</taxon>
        <taxon>Marchantiopsida</taxon>
        <taxon>Marchantiidae</taxon>
        <taxon>Marchantiales</taxon>
        <taxon>Marchantiaceae</taxon>
        <taxon>Marchantia</taxon>
    </lineage>
</organism>
<evidence type="ECO:0000313" key="2">
    <source>
        <dbReference type="Proteomes" id="UP000244005"/>
    </source>
</evidence>
<name>A0A2R6WC08_MARPO</name>
<dbReference type="AlphaFoldDB" id="A0A2R6WC08"/>
<sequence>MSNACRKKESHWNHFGDVFKALNFKTKRLKCIHYNQIVFVSSHNLSTHLLSLTMDPSARNVERQSSNWREDMQIQPLVLLMTTMTTC</sequence>
<evidence type="ECO:0000313" key="1">
    <source>
        <dbReference type="EMBL" id="PTQ31392.1"/>
    </source>
</evidence>
<dbReference type="Gramene" id="Mp4g09400.1">
    <property type="protein sequence ID" value="Mp4g09400.1.cds"/>
    <property type="gene ID" value="Mp4g09400"/>
</dbReference>
<dbReference type="Proteomes" id="UP000244005">
    <property type="component" value="Unassembled WGS sequence"/>
</dbReference>
<proteinExistence type="predicted"/>
<reference evidence="2" key="1">
    <citation type="journal article" date="2017" name="Cell">
        <title>Insights into land plant evolution garnered from the Marchantia polymorpha genome.</title>
        <authorList>
            <person name="Bowman J.L."/>
            <person name="Kohchi T."/>
            <person name="Yamato K.T."/>
            <person name="Jenkins J."/>
            <person name="Shu S."/>
            <person name="Ishizaki K."/>
            <person name="Yamaoka S."/>
            <person name="Nishihama R."/>
            <person name="Nakamura Y."/>
            <person name="Berger F."/>
            <person name="Adam C."/>
            <person name="Aki S.S."/>
            <person name="Althoff F."/>
            <person name="Araki T."/>
            <person name="Arteaga-Vazquez M.A."/>
            <person name="Balasubrmanian S."/>
            <person name="Barry K."/>
            <person name="Bauer D."/>
            <person name="Boehm C.R."/>
            <person name="Briginshaw L."/>
            <person name="Caballero-Perez J."/>
            <person name="Catarino B."/>
            <person name="Chen F."/>
            <person name="Chiyoda S."/>
            <person name="Chovatia M."/>
            <person name="Davies K.M."/>
            <person name="Delmans M."/>
            <person name="Demura T."/>
            <person name="Dierschke T."/>
            <person name="Dolan L."/>
            <person name="Dorantes-Acosta A.E."/>
            <person name="Eklund D.M."/>
            <person name="Florent S.N."/>
            <person name="Flores-Sandoval E."/>
            <person name="Fujiyama A."/>
            <person name="Fukuzawa H."/>
            <person name="Galik B."/>
            <person name="Grimanelli D."/>
            <person name="Grimwood J."/>
            <person name="Grossniklaus U."/>
            <person name="Hamada T."/>
            <person name="Haseloff J."/>
            <person name="Hetherington A.J."/>
            <person name="Higo A."/>
            <person name="Hirakawa Y."/>
            <person name="Hundley H.N."/>
            <person name="Ikeda Y."/>
            <person name="Inoue K."/>
            <person name="Inoue S.I."/>
            <person name="Ishida S."/>
            <person name="Jia Q."/>
            <person name="Kakita M."/>
            <person name="Kanazawa T."/>
            <person name="Kawai Y."/>
            <person name="Kawashima T."/>
            <person name="Kennedy M."/>
            <person name="Kinose K."/>
            <person name="Kinoshita T."/>
            <person name="Kohara Y."/>
            <person name="Koide E."/>
            <person name="Komatsu K."/>
            <person name="Kopischke S."/>
            <person name="Kubo M."/>
            <person name="Kyozuka J."/>
            <person name="Lagercrantz U."/>
            <person name="Lin S.S."/>
            <person name="Lindquist E."/>
            <person name="Lipzen A.M."/>
            <person name="Lu C.W."/>
            <person name="De Luna E."/>
            <person name="Martienssen R.A."/>
            <person name="Minamino N."/>
            <person name="Mizutani M."/>
            <person name="Mizutani M."/>
            <person name="Mochizuki N."/>
            <person name="Monte I."/>
            <person name="Mosher R."/>
            <person name="Nagasaki H."/>
            <person name="Nakagami H."/>
            <person name="Naramoto S."/>
            <person name="Nishitani K."/>
            <person name="Ohtani M."/>
            <person name="Okamoto T."/>
            <person name="Okumura M."/>
            <person name="Phillips J."/>
            <person name="Pollak B."/>
            <person name="Reinders A."/>
            <person name="Rovekamp M."/>
            <person name="Sano R."/>
            <person name="Sawa S."/>
            <person name="Schmid M.W."/>
            <person name="Shirakawa M."/>
            <person name="Solano R."/>
            <person name="Spunde A."/>
            <person name="Suetsugu N."/>
            <person name="Sugano S."/>
            <person name="Sugiyama A."/>
            <person name="Sun R."/>
            <person name="Suzuki Y."/>
            <person name="Takenaka M."/>
            <person name="Takezawa D."/>
            <person name="Tomogane H."/>
            <person name="Tsuzuki M."/>
            <person name="Ueda T."/>
            <person name="Umeda M."/>
            <person name="Ward J.M."/>
            <person name="Watanabe Y."/>
            <person name="Yazaki K."/>
            <person name="Yokoyama R."/>
            <person name="Yoshitake Y."/>
            <person name="Yotsui I."/>
            <person name="Zachgo S."/>
            <person name="Schmutz J."/>
        </authorList>
    </citation>
    <scope>NUCLEOTIDE SEQUENCE [LARGE SCALE GENOMIC DNA]</scope>
    <source>
        <strain evidence="2">Tak-1</strain>
    </source>
</reference>